<gene>
    <name evidence="2" type="ORF">O1G21_35310</name>
</gene>
<name>A0ABY7QE07_9ACTN</name>
<dbReference type="RefSeq" id="WP_270149517.1">
    <property type="nucleotide sequence ID" value="NZ_CP115450.1"/>
</dbReference>
<dbReference type="EMBL" id="CP115450">
    <property type="protein sequence ID" value="WBP90619.1"/>
    <property type="molecule type" value="Genomic_DNA"/>
</dbReference>
<keyword evidence="1" id="KW-0472">Membrane</keyword>
<organism evidence="2 3">
    <name type="scientific">Kitasatospora cathayae</name>
    <dbReference type="NCBI Taxonomy" id="3004092"/>
    <lineage>
        <taxon>Bacteria</taxon>
        <taxon>Bacillati</taxon>
        <taxon>Actinomycetota</taxon>
        <taxon>Actinomycetes</taxon>
        <taxon>Kitasatosporales</taxon>
        <taxon>Streptomycetaceae</taxon>
        <taxon>Kitasatospora</taxon>
    </lineage>
</organism>
<protein>
    <recommendedName>
        <fullName evidence="4">DUF2970 domain-containing protein</fullName>
    </recommendedName>
</protein>
<sequence>MQYTISATAFLAILIVIRLRRRTEARSRTDEVFTVFTAVVFGVLIAATSLGHAILQLVGAAVEATH</sequence>
<accession>A0ABY7QE07</accession>
<dbReference type="Proteomes" id="UP001212821">
    <property type="component" value="Chromosome"/>
</dbReference>
<proteinExistence type="predicted"/>
<evidence type="ECO:0000313" key="3">
    <source>
        <dbReference type="Proteomes" id="UP001212821"/>
    </source>
</evidence>
<evidence type="ECO:0008006" key="4">
    <source>
        <dbReference type="Google" id="ProtNLM"/>
    </source>
</evidence>
<reference evidence="3" key="1">
    <citation type="submission" date="2022-12" db="EMBL/GenBank/DDBJ databases">
        <authorList>
            <person name="Mo P."/>
        </authorList>
    </citation>
    <scope>NUCLEOTIDE SEQUENCE [LARGE SCALE GENOMIC DNA]</scope>
    <source>
        <strain evidence="3">HUAS 3-15</strain>
    </source>
</reference>
<evidence type="ECO:0000256" key="1">
    <source>
        <dbReference type="SAM" id="Phobius"/>
    </source>
</evidence>
<keyword evidence="1" id="KW-1133">Transmembrane helix</keyword>
<keyword evidence="3" id="KW-1185">Reference proteome</keyword>
<feature type="transmembrane region" description="Helical" evidence="1">
    <location>
        <begin position="35"/>
        <end position="62"/>
    </location>
</feature>
<evidence type="ECO:0000313" key="2">
    <source>
        <dbReference type="EMBL" id="WBP90619.1"/>
    </source>
</evidence>
<keyword evidence="1" id="KW-0812">Transmembrane</keyword>